<dbReference type="InterPro" id="IPR036907">
    <property type="entry name" value="5'-Nucleotdase_C_sf"/>
</dbReference>
<dbReference type="AlphaFoldDB" id="A0A7H2BDF1"/>
<dbReference type="GeneID" id="96624759"/>
<keyword evidence="5" id="KW-1185">Reference proteome</keyword>
<gene>
    <name evidence="4" type="ORF">IDM49_10955</name>
</gene>
<dbReference type="PANTHER" id="PTHR11575:SF24">
    <property type="entry name" value="5'-NUCLEOTIDASE"/>
    <property type="match status" value="1"/>
</dbReference>
<dbReference type="InterPro" id="IPR029052">
    <property type="entry name" value="Metallo-depent_PP-like"/>
</dbReference>
<evidence type="ECO:0000313" key="4">
    <source>
        <dbReference type="EMBL" id="QNV37697.1"/>
    </source>
</evidence>
<feature type="signal peptide" evidence="2">
    <location>
        <begin position="1"/>
        <end position="29"/>
    </location>
</feature>
<protein>
    <submittedName>
        <fullName evidence="4">S-layer homology domain-containing protein</fullName>
    </submittedName>
</protein>
<evidence type="ECO:0000259" key="3">
    <source>
        <dbReference type="PROSITE" id="PS51272"/>
    </source>
</evidence>
<dbReference type="PRINTS" id="PR01607">
    <property type="entry name" value="APYRASEFAMLY"/>
</dbReference>
<dbReference type="Pfam" id="PF00149">
    <property type="entry name" value="Metallophos"/>
    <property type="match status" value="1"/>
</dbReference>
<dbReference type="Proteomes" id="UP000516404">
    <property type="component" value="Chromosome"/>
</dbReference>
<feature type="domain" description="SLH" evidence="3">
    <location>
        <begin position="652"/>
        <end position="713"/>
    </location>
</feature>
<name>A0A7H2BDF1_9MICC</name>
<dbReference type="Gene3D" id="3.60.21.10">
    <property type="match status" value="1"/>
</dbReference>
<dbReference type="SUPFAM" id="SSF56300">
    <property type="entry name" value="Metallo-dependent phosphatases"/>
    <property type="match status" value="1"/>
</dbReference>
<dbReference type="Pfam" id="PF00395">
    <property type="entry name" value="SLH"/>
    <property type="match status" value="3"/>
</dbReference>
<feature type="chain" id="PRO_5029010144" evidence="2">
    <location>
        <begin position="30"/>
        <end position="835"/>
    </location>
</feature>
<dbReference type="EMBL" id="CP061539">
    <property type="protein sequence ID" value="QNV37697.1"/>
    <property type="molecule type" value="Genomic_DNA"/>
</dbReference>
<evidence type="ECO:0000313" key="5">
    <source>
        <dbReference type="Proteomes" id="UP000516404"/>
    </source>
</evidence>
<dbReference type="InterPro" id="IPR004843">
    <property type="entry name" value="Calcineurin-like_PHP"/>
</dbReference>
<dbReference type="GO" id="GO:0008768">
    <property type="term" value="F:UDP-sugar diphosphatase activity"/>
    <property type="evidence" value="ECO:0007669"/>
    <property type="project" value="TreeGrafter"/>
</dbReference>
<dbReference type="InterPro" id="IPR008334">
    <property type="entry name" value="5'-Nucleotdase_C"/>
</dbReference>
<dbReference type="PANTHER" id="PTHR11575">
    <property type="entry name" value="5'-NUCLEOTIDASE-RELATED"/>
    <property type="match status" value="1"/>
</dbReference>
<keyword evidence="1 2" id="KW-0732">Signal</keyword>
<feature type="domain" description="SLH" evidence="3">
    <location>
        <begin position="779"/>
        <end position="835"/>
    </location>
</feature>
<dbReference type="GO" id="GO:0009166">
    <property type="term" value="P:nucleotide catabolic process"/>
    <property type="evidence" value="ECO:0007669"/>
    <property type="project" value="InterPro"/>
</dbReference>
<evidence type="ECO:0000256" key="1">
    <source>
        <dbReference type="ARBA" id="ARBA00022729"/>
    </source>
</evidence>
<dbReference type="Pfam" id="PF02872">
    <property type="entry name" value="5_nucleotid_C"/>
    <property type="match status" value="1"/>
</dbReference>
<proteinExistence type="predicted"/>
<dbReference type="Gene3D" id="3.90.780.10">
    <property type="entry name" value="5'-Nucleotidase, C-terminal domain"/>
    <property type="match status" value="1"/>
</dbReference>
<evidence type="ECO:0000256" key="2">
    <source>
        <dbReference type="SAM" id="SignalP"/>
    </source>
</evidence>
<dbReference type="RefSeq" id="WP_190724535.1">
    <property type="nucleotide sequence ID" value="NZ_CP061539.1"/>
</dbReference>
<sequence length="835" mass="88512">MASRFSKTAAASATALALLVVPLTAPAHAADENRTLQILNINDFHGRISNDIGMGLAATIQDQRAANPNSLLLSAGDNVGASLFVSSVQADEPTLQYLNALGLQASAAGNHEFDRGFSDLINRIEPHADFPYLGANVTDTVTGQPALDPYVILDAPDGTKVAVIGAVTQETPQLTDPSALSSLDFQNPVDAVNKYADQLSDGNPDNGEADVVLAEYHEGVRASDAMMDGMVTKTNANVDAILTGHTHQQYLLDGKIPGTNKTRPVIQTGNYGDNLGKIVLTLDADNNVVSYTNELVKREAVPAPEKVAADPVLAKAQKILDDANAHATEVGQQKLAGLTAPITTGWDSAQAANRGGFDQRDRESTMGHLVADMYLSAANSTGRTPADIGIVNPGGLRDEFPGGLRTSLDTAVSDVTVAQALNVTPFANNLWTTTLTGAQLKQVLEEQWQTTADGAQTSRAYLQLGLSSNVSYTFTGARDASGHATLNNNIDEIFIDGKKVTDDQQITVAIPSFLLGGGDNFRTLSQGMDAKDTALVDSDAFQSYLKGEGTISPRFNKQAVKISDVADSYDANGNLTFTASELNVDSFKAPAVEKLSVSVDGVELGTASVEGGTAKVDVPLAGKVSAGQHVVTLKDAATGTETHVTVAVGGKKGVAFPDVPAGSLFYNEITWMQQRGITAGWEDGTFRPWVSTSREVMAAFFYRAAGSPEFQAPAVSPFKDVATTDPFYKEIAWMHHEGIANGWSDGTFRPAEPVSREVAAAFFYRAAGSPEFQAPANSPFKDVSTSDVFYKEIAWMSSSKLSTGWADGTFRPGADVTREVSAAFFYRADQNGVKF</sequence>
<dbReference type="InterPro" id="IPR006179">
    <property type="entry name" value="5_nucleotidase/apyrase"/>
</dbReference>
<dbReference type="SUPFAM" id="SSF55816">
    <property type="entry name" value="5'-nucleotidase (syn. UDP-sugar hydrolase), C-terminal domain"/>
    <property type="match status" value="1"/>
</dbReference>
<dbReference type="PROSITE" id="PS51272">
    <property type="entry name" value="SLH"/>
    <property type="match status" value="3"/>
</dbReference>
<organism evidence="4 5">
    <name type="scientific">Rothia terrae</name>
    <dbReference type="NCBI Taxonomy" id="396015"/>
    <lineage>
        <taxon>Bacteria</taxon>
        <taxon>Bacillati</taxon>
        <taxon>Actinomycetota</taxon>
        <taxon>Actinomycetes</taxon>
        <taxon>Micrococcales</taxon>
        <taxon>Micrococcaceae</taxon>
        <taxon>Rothia</taxon>
    </lineage>
</organism>
<dbReference type="GO" id="GO:0008253">
    <property type="term" value="F:5'-nucleotidase activity"/>
    <property type="evidence" value="ECO:0007669"/>
    <property type="project" value="TreeGrafter"/>
</dbReference>
<dbReference type="GO" id="GO:0030288">
    <property type="term" value="C:outer membrane-bounded periplasmic space"/>
    <property type="evidence" value="ECO:0007669"/>
    <property type="project" value="TreeGrafter"/>
</dbReference>
<accession>A0A7H2BDF1</accession>
<feature type="domain" description="SLH" evidence="3">
    <location>
        <begin position="714"/>
        <end position="777"/>
    </location>
</feature>
<reference evidence="4 5" key="1">
    <citation type="submission" date="2020-09" db="EMBL/GenBank/DDBJ databases">
        <title>Investigation of environmental microbes.</title>
        <authorList>
            <person name="Ou Y."/>
            <person name="Kang Q."/>
        </authorList>
    </citation>
    <scope>NUCLEOTIDE SEQUENCE [LARGE SCALE GENOMIC DNA]</scope>
    <source>
        <strain evidence="4 5">KJZ-14</strain>
    </source>
</reference>
<dbReference type="InterPro" id="IPR001119">
    <property type="entry name" value="SLH_dom"/>
</dbReference>
<dbReference type="KEGG" id="rter:IDM49_10955"/>